<dbReference type="Gene3D" id="3.40.970.30">
    <property type="entry name" value="yp_829618.1 like domains"/>
    <property type="match status" value="1"/>
</dbReference>
<protein>
    <recommendedName>
        <fullName evidence="3">STAS/SEC14 domain-containing protein</fullName>
    </recommendedName>
</protein>
<dbReference type="SUPFAM" id="SSF52091">
    <property type="entry name" value="SpoIIaa-like"/>
    <property type="match status" value="1"/>
</dbReference>
<organism evidence="1 2">
    <name type="scientific">Candidatus Woykebacteria bacterium RBG_13_40_15</name>
    <dbReference type="NCBI Taxonomy" id="1802593"/>
    <lineage>
        <taxon>Bacteria</taxon>
        <taxon>Candidatus Woykeibacteriota</taxon>
    </lineage>
</organism>
<gene>
    <name evidence="1" type="ORF">A2172_03985</name>
</gene>
<reference evidence="1 2" key="1">
    <citation type="journal article" date="2016" name="Nat. Commun.">
        <title>Thousands of microbial genomes shed light on interconnected biogeochemical processes in an aquifer system.</title>
        <authorList>
            <person name="Anantharaman K."/>
            <person name="Brown C.T."/>
            <person name="Hug L.A."/>
            <person name="Sharon I."/>
            <person name="Castelle C.J."/>
            <person name="Probst A.J."/>
            <person name="Thomas B.C."/>
            <person name="Singh A."/>
            <person name="Wilkins M.J."/>
            <person name="Karaoz U."/>
            <person name="Brodie E.L."/>
            <person name="Williams K.H."/>
            <person name="Hubbard S.S."/>
            <person name="Banfield J.F."/>
        </authorList>
    </citation>
    <scope>NUCLEOTIDE SEQUENCE [LARGE SCALE GENOMIC DNA]</scope>
</reference>
<comment type="caution">
    <text evidence="1">The sequence shown here is derived from an EMBL/GenBank/DDBJ whole genome shotgun (WGS) entry which is preliminary data.</text>
</comment>
<dbReference type="EMBL" id="MHCP01000016">
    <property type="protein sequence ID" value="OGY24000.1"/>
    <property type="molecule type" value="Genomic_DNA"/>
</dbReference>
<dbReference type="Proteomes" id="UP000176631">
    <property type="component" value="Unassembled WGS sequence"/>
</dbReference>
<sequence>MSLEEIEKTVILKKEGGNLISVTFTQYLAEQESSEQANLVVGKIEEILKNNPEIGFNLIFDLSPIKILPSFITNESQEKYRGLAEHKQVRKVAIIGANLFFKVATNFLMTASRRGTSIKWFSNREEALNWFSKV</sequence>
<evidence type="ECO:0008006" key="3">
    <source>
        <dbReference type="Google" id="ProtNLM"/>
    </source>
</evidence>
<dbReference type="InterPro" id="IPR036513">
    <property type="entry name" value="STAS_dom_sf"/>
</dbReference>
<dbReference type="AlphaFoldDB" id="A0A1G1W8V6"/>
<proteinExistence type="predicted"/>
<accession>A0A1G1W8V6</accession>
<evidence type="ECO:0000313" key="2">
    <source>
        <dbReference type="Proteomes" id="UP000176631"/>
    </source>
</evidence>
<name>A0A1G1W8V6_9BACT</name>
<evidence type="ECO:0000313" key="1">
    <source>
        <dbReference type="EMBL" id="OGY24000.1"/>
    </source>
</evidence>